<sequence>MLSKITGGDSVDLLLVNLQTGFVESFGAMLVLIQSYWLPLFASFLIFSSSISASMEKNSVTYAFSPSEKVTFTSEEHEKIWPLLKMSGANFIRMILWPNSKRSIQLSVRKEISKVAQSNGAKTVEMFVNNDADITLRATDTSFSDLPKEKQRVYVLNANANGDLLNQISGKDCSMVGRGNGFNWAQFKLPLIRSKHGWLLVGRINPNNVCEAPSTLKPHGVDVSSDICGSDGIKRPFMNIFLHECSLFFALLIGHK</sequence>
<dbReference type="InterPro" id="IPR044643">
    <property type="entry name" value="TrpF_fam"/>
</dbReference>
<name>A0ABQ9N2Z1_HEVBR</name>
<dbReference type="PANTHER" id="PTHR42894">
    <property type="entry name" value="N-(5'-PHOSPHORIBOSYL)ANTHRANILATE ISOMERASE"/>
    <property type="match status" value="1"/>
</dbReference>
<dbReference type="EC" id="5.3.1.24" evidence="3"/>
<evidence type="ECO:0000313" key="10">
    <source>
        <dbReference type="EMBL" id="KAJ9186919.1"/>
    </source>
</evidence>
<dbReference type="Proteomes" id="UP001174677">
    <property type="component" value="Chromosome 2"/>
</dbReference>
<evidence type="ECO:0000256" key="8">
    <source>
        <dbReference type="SAM" id="Phobius"/>
    </source>
</evidence>
<proteinExistence type="inferred from homology"/>
<keyword evidence="4" id="KW-0028">Amino-acid biosynthesis</keyword>
<dbReference type="PANTHER" id="PTHR42894:SF1">
    <property type="entry name" value="N-(5'-PHOSPHORIBOSYL)ANTHRANILATE ISOMERASE"/>
    <property type="match status" value="1"/>
</dbReference>
<dbReference type="InterPro" id="IPR013785">
    <property type="entry name" value="Aldolase_TIM"/>
</dbReference>
<comment type="pathway">
    <text evidence="1">Amino-acid biosynthesis; L-tryptophan biosynthesis; L-tryptophan from chorismate: step 3/5.</text>
</comment>
<reference evidence="10" key="1">
    <citation type="journal article" date="2023" name="Plant Biotechnol. J.">
        <title>Chromosome-level wild Hevea brasiliensis genome provides new tools for genomic-assisted breeding and valuable loci to elevate rubber yield.</title>
        <authorList>
            <person name="Cheng H."/>
            <person name="Song X."/>
            <person name="Hu Y."/>
            <person name="Wu T."/>
            <person name="Yang Q."/>
            <person name="An Z."/>
            <person name="Feng S."/>
            <person name="Deng Z."/>
            <person name="Wu W."/>
            <person name="Zeng X."/>
            <person name="Tu M."/>
            <person name="Wang X."/>
            <person name="Huang H."/>
        </authorList>
    </citation>
    <scope>NUCLEOTIDE SEQUENCE</scope>
    <source>
        <strain evidence="10">MT/VB/25A 57/8</strain>
    </source>
</reference>
<evidence type="ECO:0000313" key="11">
    <source>
        <dbReference type="Proteomes" id="UP001174677"/>
    </source>
</evidence>
<keyword evidence="5" id="KW-0822">Tryptophan biosynthesis</keyword>
<dbReference type="Gene3D" id="3.20.20.70">
    <property type="entry name" value="Aldolase class I"/>
    <property type="match status" value="1"/>
</dbReference>
<dbReference type="Pfam" id="PF00697">
    <property type="entry name" value="PRAI"/>
    <property type="match status" value="1"/>
</dbReference>
<feature type="transmembrane region" description="Helical" evidence="8">
    <location>
        <begin position="26"/>
        <end position="47"/>
    </location>
</feature>
<evidence type="ECO:0000256" key="1">
    <source>
        <dbReference type="ARBA" id="ARBA00004664"/>
    </source>
</evidence>
<comment type="caution">
    <text evidence="10">The sequence shown here is derived from an EMBL/GenBank/DDBJ whole genome shotgun (WGS) entry which is preliminary data.</text>
</comment>
<evidence type="ECO:0000256" key="7">
    <source>
        <dbReference type="ARBA" id="ARBA00023235"/>
    </source>
</evidence>
<evidence type="ECO:0000256" key="3">
    <source>
        <dbReference type="ARBA" id="ARBA00012572"/>
    </source>
</evidence>
<feature type="domain" description="N-(5'phosphoribosyl) anthranilate isomerase (PRAI)" evidence="9">
    <location>
        <begin position="172"/>
        <end position="234"/>
    </location>
</feature>
<accession>A0ABQ9N2Z1</accession>
<evidence type="ECO:0000256" key="4">
    <source>
        <dbReference type="ARBA" id="ARBA00022605"/>
    </source>
</evidence>
<dbReference type="InterPro" id="IPR001240">
    <property type="entry name" value="PRAI_dom"/>
</dbReference>
<keyword evidence="6" id="KW-0057">Aromatic amino acid biosynthesis</keyword>
<keyword evidence="7" id="KW-0413">Isomerase</keyword>
<protein>
    <recommendedName>
        <fullName evidence="3">phosphoribosylanthranilate isomerase</fullName>
        <ecNumber evidence="3">5.3.1.24</ecNumber>
    </recommendedName>
</protein>
<organism evidence="10 11">
    <name type="scientific">Hevea brasiliensis</name>
    <name type="common">Para rubber tree</name>
    <name type="synonym">Siphonia brasiliensis</name>
    <dbReference type="NCBI Taxonomy" id="3981"/>
    <lineage>
        <taxon>Eukaryota</taxon>
        <taxon>Viridiplantae</taxon>
        <taxon>Streptophyta</taxon>
        <taxon>Embryophyta</taxon>
        <taxon>Tracheophyta</taxon>
        <taxon>Spermatophyta</taxon>
        <taxon>Magnoliopsida</taxon>
        <taxon>eudicotyledons</taxon>
        <taxon>Gunneridae</taxon>
        <taxon>Pentapetalae</taxon>
        <taxon>rosids</taxon>
        <taxon>fabids</taxon>
        <taxon>Malpighiales</taxon>
        <taxon>Euphorbiaceae</taxon>
        <taxon>Crotonoideae</taxon>
        <taxon>Micrandreae</taxon>
        <taxon>Hevea</taxon>
    </lineage>
</organism>
<keyword evidence="11" id="KW-1185">Reference proteome</keyword>
<evidence type="ECO:0000256" key="2">
    <source>
        <dbReference type="ARBA" id="ARBA00007571"/>
    </source>
</evidence>
<evidence type="ECO:0000259" key="9">
    <source>
        <dbReference type="Pfam" id="PF00697"/>
    </source>
</evidence>
<gene>
    <name evidence="10" type="ORF">P3X46_002436</name>
</gene>
<dbReference type="InterPro" id="IPR011060">
    <property type="entry name" value="RibuloseP-bd_barrel"/>
</dbReference>
<evidence type="ECO:0000256" key="6">
    <source>
        <dbReference type="ARBA" id="ARBA00023141"/>
    </source>
</evidence>
<evidence type="ECO:0000256" key="5">
    <source>
        <dbReference type="ARBA" id="ARBA00022822"/>
    </source>
</evidence>
<comment type="similarity">
    <text evidence="2">Belongs to the TrpF family.</text>
</comment>
<dbReference type="SUPFAM" id="SSF51366">
    <property type="entry name" value="Ribulose-phoshate binding barrel"/>
    <property type="match status" value="1"/>
</dbReference>
<dbReference type="EMBL" id="JARPOI010000002">
    <property type="protein sequence ID" value="KAJ9186919.1"/>
    <property type="molecule type" value="Genomic_DNA"/>
</dbReference>
<keyword evidence="8" id="KW-0472">Membrane</keyword>
<keyword evidence="8" id="KW-1133">Transmembrane helix</keyword>
<keyword evidence="8" id="KW-0812">Transmembrane</keyword>